<organism evidence="2 3">
    <name type="scientific">Phyllotreta striolata</name>
    <name type="common">Striped flea beetle</name>
    <name type="synonym">Crioceris striolata</name>
    <dbReference type="NCBI Taxonomy" id="444603"/>
    <lineage>
        <taxon>Eukaryota</taxon>
        <taxon>Metazoa</taxon>
        <taxon>Ecdysozoa</taxon>
        <taxon>Arthropoda</taxon>
        <taxon>Hexapoda</taxon>
        <taxon>Insecta</taxon>
        <taxon>Pterygota</taxon>
        <taxon>Neoptera</taxon>
        <taxon>Endopterygota</taxon>
        <taxon>Coleoptera</taxon>
        <taxon>Polyphaga</taxon>
        <taxon>Cucujiformia</taxon>
        <taxon>Chrysomeloidea</taxon>
        <taxon>Chrysomelidae</taxon>
        <taxon>Galerucinae</taxon>
        <taxon>Alticini</taxon>
        <taxon>Phyllotreta</taxon>
    </lineage>
</organism>
<reference evidence="2" key="1">
    <citation type="submission" date="2022-01" db="EMBL/GenBank/DDBJ databases">
        <authorList>
            <person name="King R."/>
        </authorList>
    </citation>
    <scope>NUCLEOTIDE SEQUENCE</scope>
</reference>
<feature type="signal peptide" evidence="1">
    <location>
        <begin position="1"/>
        <end position="19"/>
    </location>
</feature>
<dbReference type="EMBL" id="OU900097">
    <property type="protein sequence ID" value="CAG9861252.1"/>
    <property type="molecule type" value="Genomic_DNA"/>
</dbReference>
<evidence type="ECO:0000256" key="1">
    <source>
        <dbReference type="SAM" id="SignalP"/>
    </source>
</evidence>
<evidence type="ECO:0000313" key="2">
    <source>
        <dbReference type="EMBL" id="CAG9861252.1"/>
    </source>
</evidence>
<dbReference type="InterPro" id="IPR000618">
    <property type="entry name" value="Insect_cuticle"/>
</dbReference>
<name>A0A9N9XQQ2_PHYSR</name>
<accession>A0A9N9XQQ2</accession>
<keyword evidence="1" id="KW-0732">Signal</keyword>
<dbReference type="Pfam" id="PF00379">
    <property type="entry name" value="Chitin_bind_4"/>
    <property type="match status" value="1"/>
</dbReference>
<dbReference type="OrthoDB" id="8195082at2759"/>
<sequence length="437" mass="49481">MMYKTVAVLLACQLVLVLARPSALEEKNAEGQDVKELIDELGGQGLPKETKHEKVIKKTVITTVEDEEPTLANDAQLKEFMKDPTFVSELKDFLLQFLKLFNSLNGSRKSGSSKTTTSTMINENDVDLQTVLKNPAFFDFLSNIFGGSSTNQQSGLYGIFSDLFNRNQRPSTSVHTVTTEEHINEHSRPVEVEPETHVTITHMETTGSESSLDERSPDEILTHITHEERLEIPTPAPTPAVVDRFEDTHVTITHLDENRHSGDEIAHDTTAEELLQQLRRHNNAKTTVHREEIVRPPVAPHRVVKEDWSEVRPAPSKRVESSEELAQQAKNAQFQFATQIDDRINGNFQQKAEVRRNGVLYGKYSYDDGYVWRTVYYEADGNGFRVTREETLPSHMSERTGEASVQTLMDGNLIDYHITERDYLTKKNTPVGKASIY</sequence>
<evidence type="ECO:0000313" key="3">
    <source>
        <dbReference type="Proteomes" id="UP001153712"/>
    </source>
</evidence>
<feature type="chain" id="PRO_5040410748" evidence="1">
    <location>
        <begin position="20"/>
        <end position="437"/>
    </location>
</feature>
<gene>
    <name evidence="2" type="ORF">PHYEVI_LOCUS7595</name>
</gene>
<proteinExistence type="predicted"/>
<dbReference type="Proteomes" id="UP001153712">
    <property type="component" value="Chromosome 4"/>
</dbReference>
<keyword evidence="3" id="KW-1185">Reference proteome</keyword>
<protein>
    <submittedName>
        <fullName evidence="2">Uncharacterized protein</fullName>
    </submittedName>
</protein>
<dbReference type="AlphaFoldDB" id="A0A9N9XQQ2"/>